<dbReference type="Gene3D" id="3.30.300.30">
    <property type="match status" value="1"/>
</dbReference>
<dbReference type="RefSeq" id="WP_150061968.1">
    <property type="nucleotide sequence ID" value="NZ_JACHII010000002.1"/>
</dbReference>
<dbReference type="InterPro" id="IPR045851">
    <property type="entry name" value="AMP-bd_C_sf"/>
</dbReference>
<dbReference type="InterPro" id="IPR025110">
    <property type="entry name" value="AMP-bd_C"/>
</dbReference>
<dbReference type="EMBL" id="VWPJ01000006">
    <property type="protein sequence ID" value="KAA5606037.1"/>
    <property type="molecule type" value="Genomic_DNA"/>
</dbReference>
<protein>
    <submittedName>
        <fullName evidence="3">Long-chain fatty acid--CoA ligase</fullName>
    </submittedName>
</protein>
<feature type="domain" description="AMP-dependent synthetase/ligase" evidence="1">
    <location>
        <begin position="25"/>
        <end position="412"/>
    </location>
</feature>
<dbReference type="Gene3D" id="3.40.50.12780">
    <property type="entry name" value="N-terminal domain of ligase-like"/>
    <property type="match status" value="1"/>
</dbReference>
<dbReference type="InterPro" id="IPR042099">
    <property type="entry name" value="ANL_N_sf"/>
</dbReference>
<dbReference type="InterPro" id="IPR000873">
    <property type="entry name" value="AMP-dep_synth/lig_dom"/>
</dbReference>
<gene>
    <name evidence="3" type="ORF">F1188_08475</name>
</gene>
<proteinExistence type="predicted"/>
<organism evidence="3 4">
    <name type="scientific">Roseospira marina</name>
    <dbReference type="NCBI Taxonomy" id="140057"/>
    <lineage>
        <taxon>Bacteria</taxon>
        <taxon>Pseudomonadati</taxon>
        <taxon>Pseudomonadota</taxon>
        <taxon>Alphaproteobacteria</taxon>
        <taxon>Rhodospirillales</taxon>
        <taxon>Rhodospirillaceae</taxon>
        <taxon>Roseospira</taxon>
    </lineage>
</organism>
<comment type="caution">
    <text evidence="3">The sequence shown here is derived from an EMBL/GenBank/DDBJ whole genome shotgun (WGS) entry which is preliminary data.</text>
</comment>
<evidence type="ECO:0000259" key="1">
    <source>
        <dbReference type="Pfam" id="PF00501"/>
    </source>
</evidence>
<feature type="domain" description="AMP-binding enzyme C-terminal" evidence="2">
    <location>
        <begin position="463"/>
        <end position="538"/>
    </location>
</feature>
<dbReference type="Pfam" id="PF00501">
    <property type="entry name" value="AMP-binding"/>
    <property type="match status" value="1"/>
</dbReference>
<dbReference type="InterPro" id="IPR020845">
    <property type="entry name" value="AMP-binding_CS"/>
</dbReference>
<keyword evidence="3" id="KW-0436">Ligase</keyword>
<dbReference type="Proteomes" id="UP000324065">
    <property type="component" value="Unassembled WGS sequence"/>
</dbReference>
<name>A0A5M6IDK3_9PROT</name>
<dbReference type="AlphaFoldDB" id="A0A5M6IDK3"/>
<dbReference type="GO" id="GO:0016877">
    <property type="term" value="F:ligase activity, forming carbon-sulfur bonds"/>
    <property type="evidence" value="ECO:0007669"/>
    <property type="project" value="UniProtKB-ARBA"/>
</dbReference>
<dbReference type="InterPro" id="IPR050237">
    <property type="entry name" value="ATP-dep_AMP-bd_enzyme"/>
</dbReference>
<dbReference type="SUPFAM" id="SSF56801">
    <property type="entry name" value="Acetyl-CoA synthetase-like"/>
    <property type="match status" value="1"/>
</dbReference>
<evidence type="ECO:0000313" key="3">
    <source>
        <dbReference type="EMBL" id="KAA5606037.1"/>
    </source>
</evidence>
<dbReference type="OrthoDB" id="9803968at2"/>
<dbReference type="PANTHER" id="PTHR43767">
    <property type="entry name" value="LONG-CHAIN-FATTY-ACID--COA LIGASE"/>
    <property type="match status" value="1"/>
</dbReference>
<evidence type="ECO:0000313" key="4">
    <source>
        <dbReference type="Proteomes" id="UP000324065"/>
    </source>
</evidence>
<dbReference type="PANTHER" id="PTHR43767:SF12">
    <property type="entry name" value="AMP-DEPENDENT SYNTHETASE AND LIGASE"/>
    <property type="match status" value="1"/>
</dbReference>
<reference evidence="3 4" key="1">
    <citation type="submission" date="2019-09" db="EMBL/GenBank/DDBJ databases">
        <title>Genome sequence of Roseospira marina, one of the more divergent members of the non-sulfur purple photosynthetic bacterial family, the Rhodospirillaceae.</title>
        <authorList>
            <person name="Meyer T."/>
            <person name="Kyndt J."/>
        </authorList>
    </citation>
    <scope>NUCLEOTIDE SEQUENCE [LARGE SCALE GENOMIC DNA]</scope>
    <source>
        <strain evidence="3 4">DSM 15113</strain>
    </source>
</reference>
<dbReference type="CDD" id="cd05936">
    <property type="entry name" value="FC-FACS_FadD_like"/>
    <property type="match status" value="1"/>
</dbReference>
<dbReference type="PROSITE" id="PS00455">
    <property type="entry name" value="AMP_BINDING"/>
    <property type="match status" value="1"/>
</dbReference>
<sequence length="560" mass="60501">MVTLSHAPSPVPSLAPDRTLNTLLDETVAAVPDSPAIDFLGKRLTYADLGPLVDRAARGFQDLGVRKGTRVGLCLPNTPVHVICYYAVLKAGGIVVNFNPLYAPRELKTQIEDSGTTLMVTLDLRQIYPKVAALLDDTCLERLVVCSMSNLLPSMKGLLFSVLKRSEMASVPDDLRHVPFERLIANDGRVRAVPLDPAQDLAVLQYTGGTTGTPKGAMLTHAALVANTEQLFSWMPNAQPGRERILTVLPLFHVFGMTVAMNLGIRLGAELILLPRFELKQVIKTIARKGATLFPGVPTIYTAINGALAGGGADLSSLKVCISGGAPLPGEVRARFESLTGCRLVEGYGLSETAPVATCNPLDREPRSGSIGIPVPGTTVEIRDPDHPERLLGVGEKGEVCVRGPQVMTGYWNRPEDTARVFVDGALRTGDIGYYDGDGYYFLVDRIKDVILCGGYNVYPRVIEEALYQHPDISEAVVIGVPDDYRGQAPKAFVTLRDGAGDVDPAALREFLTEHLSRIEMPKAIEIRDSLPKTMVGKLSKKELVEEEARLAAAVESRSA</sequence>
<keyword evidence="4" id="KW-1185">Reference proteome</keyword>
<accession>A0A5M6IDK3</accession>
<dbReference type="Pfam" id="PF13193">
    <property type="entry name" value="AMP-binding_C"/>
    <property type="match status" value="1"/>
</dbReference>
<evidence type="ECO:0000259" key="2">
    <source>
        <dbReference type="Pfam" id="PF13193"/>
    </source>
</evidence>